<gene>
    <name evidence="1" type="ORF">PR048_013337</name>
</gene>
<keyword evidence="2" id="KW-1185">Reference proteome</keyword>
<dbReference type="EMBL" id="JARBHB010000004">
    <property type="protein sequence ID" value="KAJ8887122.1"/>
    <property type="molecule type" value="Genomic_DNA"/>
</dbReference>
<sequence length="68" mass="7779">MLHWCCDEATSYQVDVLLKNEHELGNHEELANLINQLMTVNSAMTTVLIKYKGNLIILNNSCPTFEKQ</sequence>
<name>A0ABQ9HSB1_9NEOP</name>
<evidence type="ECO:0000313" key="1">
    <source>
        <dbReference type="EMBL" id="KAJ8887122.1"/>
    </source>
</evidence>
<proteinExistence type="predicted"/>
<evidence type="ECO:0000313" key="2">
    <source>
        <dbReference type="Proteomes" id="UP001159363"/>
    </source>
</evidence>
<dbReference type="Proteomes" id="UP001159363">
    <property type="component" value="Chromosome X"/>
</dbReference>
<organism evidence="1 2">
    <name type="scientific">Dryococelus australis</name>
    <dbReference type="NCBI Taxonomy" id="614101"/>
    <lineage>
        <taxon>Eukaryota</taxon>
        <taxon>Metazoa</taxon>
        <taxon>Ecdysozoa</taxon>
        <taxon>Arthropoda</taxon>
        <taxon>Hexapoda</taxon>
        <taxon>Insecta</taxon>
        <taxon>Pterygota</taxon>
        <taxon>Neoptera</taxon>
        <taxon>Polyneoptera</taxon>
        <taxon>Phasmatodea</taxon>
        <taxon>Verophasmatodea</taxon>
        <taxon>Anareolatae</taxon>
        <taxon>Phasmatidae</taxon>
        <taxon>Eurycanthinae</taxon>
        <taxon>Dryococelus</taxon>
    </lineage>
</organism>
<accession>A0ABQ9HSB1</accession>
<reference evidence="1 2" key="1">
    <citation type="submission" date="2023-02" db="EMBL/GenBank/DDBJ databases">
        <title>LHISI_Scaffold_Assembly.</title>
        <authorList>
            <person name="Stuart O.P."/>
            <person name="Cleave R."/>
            <person name="Magrath M.J.L."/>
            <person name="Mikheyev A.S."/>
        </authorList>
    </citation>
    <scope>NUCLEOTIDE SEQUENCE [LARGE SCALE GENOMIC DNA]</scope>
    <source>
        <strain evidence="1">Daus_M_001</strain>
        <tissue evidence="1">Leg muscle</tissue>
    </source>
</reference>
<comment type="caution">
    <text evidence="1">The sequence shown here is derived from an EMBL/GenBank/DDBJ whole genome shotgun (WGS) entry which is preliminary data.</text>
</comment>
<protein>
    <submittedName>
        <fullName evidence="1">Uncharacterized protein</fullName>
    </submittedName>
</protein>